<reference evidence="2" key="1">
    <citation type="submission" date="2020-04" db="EMBL/GenBank/DDBJ databases">
        <authorList>
            <person name="Chiriac C."/>
            <person name="Salcher M."/>
            <person name="Ghai R."/>
            <person name="Kavagutti S V."/>
        </authorList>
    </citation>
    <scope>NUCLEOTIDE SEQUENCE</scope>
</reference>
<accession>A0A6J5L9R7</accession>
<proteinExistence type="predicted"/>
<name>A0A6J5L9R7_9CAUD</name>
<keyword evidence="1" id="KW-0175">Coiled coil</keyword>
<feature type="coiled-coil region" evidence="1">
    <location>
        <begin position="70"/>
        <end position="114"/>
    </location>
</feature>
<protein>
    <submittedName>
        <fullName evidence="2">Uncharacterized protein</fullName>
    </submittedName>
</protein>
<evidence type="ECO:0000313" key="2">
    <source>
        <dbReference type="EMBL" id="CAB4128559.1"/>
    </source>
</evidence>
<gene>
    <name evidence="2" type="ORF">UFOVP112_39</name>
</gene>
<evidence type="ECO:0000256" key="1">
    <source>
        <dbReference type="SAM" id="Coils"/>
    </source>
</evidence>
<organism evidence="2">
    <name type="scientific">uncultured Caudovirales phage</name>
    <dbReference type="NCBI Taxonomy" id="2100421"/>
    <lineage>
        <taxon>Viruses</taxon>
        <taxon>Duplodnaviria</taxon>
        <taxon>Heunggongvirae</taxon>
        <taxon>Uroviricota</taxon>
        <taxon>Caudoviricetes</taxon>
        <taxon>Peduoviridae</taxon>
        <taxon>Maltschvirus</taxon>
        <taxon>Maltschvirus maltsch</taxon>
    </lineage>
</organism>
<dbReference type="EMBL" id="LR796233">
    <property type="protein sequence ID" value="CAB4128559.1"/>
    <property type="molecule type" value="Genomic_DNA"/>
</dbReference>
<sequence>MIKAINSSSPYLDVQGGMPGSIYVNLSSVNPGTGTVRFNGQDMEVFDGNVWQKVMNNHASVGLNQQAIDILNWARDKMQEEAKLDQLAKENPTIADALDKYKEAQEQLKMVLALTNKD</sequence>